<feature type="compositionally biased region" description="Low complexity" evidence="1">
    <location>
        <begin position="73"/>
        <end position="86"/>
    </location>
</feature>
<protein>
    <submittedName>
        <fullName evidence="2">Uncharacterized protein</fullName>
    </submittedName>
</protein>
<evidence type="ECO:0000256" key="1">
    <source>
        <dbReference type="SAM" id="MobiDB-lite"/>
    </source>
</evidence>
<comment type="caution">
    <text evidence="2">The sequence shown here is derived from an EMBL/GenBank/DDBJ whole genome shotgun (WGS) entry which is preliminary data.</text>
</comment>
<evidence type="ECO:0000313" key="2">
    <source>
        <dbReference type="EMBL" id="KAI9247421.1"/>
    </source>
</evidence>
<proteinExistence type="predicted"/>
<dbReference type="AlphaFoldDB" id="A0AAD5P8G7"/>
<gene>
    <name evidence="2" type="ORF">BDA99DRAFT_565100</name>
</gene>
<feature type="compositionally biased region" description="Basic and acidic residues" evidence="1">
    <location>
        <begin position="16"/>
        <end position="31"/>
    </location>
</feature>
<sequence>MDKKQEQEQQPTTPEVTKEEVTRPQAVEKKLNNNNNSDVPFERNNNSNTQSSHTTDHQQRHVGRREDRERLTRTTPSSSTTTQSSNVTLTAAQNQLRNDSSHCHQQITQQKDCFTAMGVSKLWMERVPLFTPKAMETIKLVGTKHALHNTLLHQCLVSQSVKTLVLCRFLHQGHFFQMMDIVQRHNYMNQTELEKKRKEIDRCKVEDHEEFLDRLKPIIQDLEKLTIKEYDGVLSILSICFMCPQLQKIECQFANTVSESSSREPLPEIVLFSTQTEVFSNLTCLTVESKSPSRTSNRSSVNQYQQQHKHHRINCSGQDLVLVINQSPFLTEVTLVNTGDNLDPVVIQAIEKLEFICELGLFYDLEPNHQDGALYSLPESHTIVLSPLCPIRKTNLYMLSLNVVDDKILDIMGRIPLQFVELTDGFNLASFEGLLKFAENTIYYGKILVTMMLYTFDLRSPARHHGPSILNHFARLSYLKIVGFIDCYVERQDYFDFVETAHKLERVALPLYSDRTRELKMLCLILDEHQHVVLLL</sequence>
<reference evidence="2" key="2">
    <citation type="submission" date="2023-02" db="EMBL/GenBank/DDBJ databases">
        <authorList>
            <consortium name="DOE Joint Genome Institute"/>
            <person name="Mondo S.J."/>
            <person name="Chang Y."/>
            <person name="Wang Y."/>
            <person name="Ahrendt S."/>
            <person name="Andreopoulos W."/>
            <person name="Barry K."/>
            <person name="Beard J."/>
            <person name="Benny G.L."/>
            <person name="Blankenship S."/>
            <person name="Bonito G."/>
            <person name="Cuomo C."/>
            <person name="Desiro A."/>
            <person name="Gervers K.A."/>
            <person name="Hundley H."/>
            <person name="Kuo A."/>
            <person name="LaButti K."/>
            <person name="Lang B.F."/>
            <person name="Lipzen A."/>
            <person name="O'Donnell K."/>
            <person name="Pangilinan J."/>
            <person name="Reynolds N."/>
            <person name="Sandor L."/>
            <person name="Smith M.W."/>
            <person name="Tsang A."/>
            <person name="Grigoriev I.V."/>
            <person name="Stajich J.E."/>
            <person name="Spatafora J.W."/>
        </authorList>
    </citation>
    <scope>NUCLEOTIDE SEQUENCE</scope>
    <source>
        <strain evidence="2">RSA 2281</strain>
    </source>
</reference>
<dbReference type="Proteomes" id="UP001209540">
    <property type="component" value="Unassembled WGS sequence"/>
</dbReference>
<accession>A0AAD5P8G7</accession>
<reference evidence="2" key="1">
    <citation type="journal article" date="2022" name="IScience">
        <title>Evolution of zygomycete secretomes and the origins of terrestrial fungal ecologies.</title>
        <authorList>
            <person name="Chang Y."/>
            <person name="Wang Y."/>
            <person name="Mondo S."/>
            <person name="Ahrendt S."/>
            <person name="Andreopoulos W."/>
            <person name="Barry K."/>
            <person name="Beard J."/>
            <person name="Benny G.L."/>
            <person name="Blankenship S."/>
            <person name="Bonito G."/>
            <person name="Cuomo C."/>
            <person name="Desiro A."/>
            <person name="Gervers K.A."/>
            <person name="Hundley H."/>
            <person name="Kuo A."/>
            <person name="LaButti K."/>
            <person name="Lang B.F."/>
            <person name="Lipzen A."/>
            <person name="O'Donnell K."/>
            <person name="Pangilinan J."/>
            <person name="Reynolds N."/>
            <person name="Sandor L."/>
            <person name="Smith M.E."/>
            <person name="Tsang A."/>
            <person name="Grigoriev I.V."/>
            <person name="Stajich J.E."/>
            <person name="Spatafora J.W."/>
        </authorList>
    </citation>
    <scope>NUCLEOTIDE SEQUENCE</scope>
    <source>
        <strain evidence="2">RSA 2281</strain>
    </source>
</reference>
<name>A0AAD5P8G7_9FUNG</name>
<feature type="compositionally biased region" description="Basic and acidic residues" evidence="1">
    <location>
        <begin position="54"/>
        <end position="72"/>
    </location>
</feature>
<feature type="region of interest" description="Disordered" evidence="1">
    <location>
        <begin position="1"/>
        <end position="86"/>
    </location>
</feature>
<keyword evidence="3" id="KW-1185">Reference proteome</keyword>
<dbReference type="EMBL" id="JAIXMP010000042">
    <property type="protein sequence ID" value="KAI9247421.1"/>
    <property type="molecule type" value="Genomic_DNA"/>
</dbReference>
<evidence type="ECO:0000313" key="3">
    <source>
        <dbReference type="Proteomes" id="UP001209540"/>
    </source>
</evidence>
<organism evidence="2 3">
    <name type="scientific">Phascolomyces articulosus</name>
    <dbReference type="NCBI Taxonomy" id="60185"/>
    <lineage>
        <taxon>Eukaryota</taxon>
        <taxon>Fungi</taxon>
        <taxon>Fungi incertae sedis</taxon>
        <taxon>Mucoromycota</taxon>
        <taxon>Mucoromycotina</taxon>
        <taxon>Mucoromycetes</taxon>
        <taxon>Mucorales</taxon>
        <taxon>Lichtheimiaceae</taxon>
        <taxon>Phascolomyces</taxon>
    </lineage>
</organism>